<dbReference type="Pfam" id="PF16787">
    <property type="entry name" value="NDC10_II"/>
    <property type="match status" value="1"/>
</dbReference>
<name>A0A9W9HBF0_9EURO</name>
<organism evidence="2 3">
    <name type="scientific">Penicillium bovifimosum</name>
    <dbReference type="NCBI Taxonomy" id="126998"/>
    <lineage>
        <taxon>Eukaryota</taxon>
        <taxon>Fungi</taxon>
        <taxon>Dikarya</taxon>
        <taxon>Ascomycota</taxon>
        <taxon>Pezizomycotina</taxon>
        <taxon>Eurotiomycetes</taxon>
        <taxon>Eurotiomycetidae</taxon>
        <taxon>Eurotiales</taxon>
        <taxon>Aspergillaceae</taxon>
        <taxon>Penicillium</taxon>
    </lineage>
</organism>
<dbReference type="Proteomes" id="UP001149079">
    <property type="component" value="Unassembled WGS sequence"/>
</dbReference>
<accession>A0A9W9HBF0</accession>
<evidence type="ECO:0000313" key="3">
    <source>
        <dbReference type="Proteomes" id="UP001149079"/>
    </source>
</evidence>
<protein>
    <submittedName>
        <fullName evidence="2">Short-chain dehydrogenase</fullName>
    </submittedName>
</protein>
<sequence>MASSSPFTPPTSAPSSQTQELAQIELQDRLNHHSIKALHYMRSQWPQNTSKAYVNKQKEWQSFCKNQGFPDGELVTEKKLVYFLDTEVLNRPLRSCHHKKDRTRQDRSKVAQTLGTNSITQYVSAIVDLWKFQKSIGTNSSPNPRGYTGSALMTGRLHKESERKREQYLDRAAGTLQDGYSRDKIKDFIRYCWQGWRSKDLKHRKPQAQESYLRTAVDFLFSHNMLLRGESRRCLQFPDLFTISMPNEGPTPCWPMIMIMDNGKTNQFGRLQYMGVMRHQDPLLCTMSQAAFYLFYRWQIVGESPPQFRSRPQWYNFHFFKGSDRDKPISYESQLKWANEVYEAINLSTAKKTHAGRAQGSKQAELEGVEENQIRRAGQWNQDAMTNCYLTHLPRKFLRSMAGHQPDAIGNYRLPWAKVQPPDSLIRALWPWIDQWLAWFQSNDPTNEPPSGSTTPSLEQEDRDDMAAQGFLQLLSQLRIVLLQDSVLLQAEFPGHSMGEDPVFAREDYKIFAGQVRQSLVSTETPQEIQLRQTLPIIADRLSILQKDIHQAVDLHGSQTHEQLGNISRQLHDLLYGQVTFAVRAMDASYHRSADTRLRGIHSSYGKSNLTRKEIMKINRLMDIFLKDTKTVGDDGKRLSQLNLLGVSVETRDCRTCPANIL</sequence>
<dbReference type="GeneID" id="81401284"/>
<reference evidence="2" key="2">
    <citation type="journal article" date="2023" name="IMA Fungus">
        <title>Comparative genomic study of the Penicillium genus elucidates a diverse pangenome and 15 lateral gene transfer events.</title>
        <authorList>
            <person name="Petersen C."/>
            <person name="Sorensen T."/>
            <person name="Nielsen M.R."/>
            <person name="Sondergaard T.E."/>
            <person name="Sorensen J.L."/>
            <person name="Fitzpatrick D.A."/>
            <person name="Frisvad J.C."/>
            <person name="Nielsen K.L."/>
        </authorList>
    </citation>
    <scope>NUCLEOTIDE SEQUENCE</scope>
    <source>
        <strain evidence="2">IBT 22155</strain>
    </source>
</reference>
<comment type="caution">
    <text evidence="2">The sequence shown here is derived from an EMBL/GenBank/DDBJ whole genome shotgun (WGS) entry which is preliminary data.</text>
</comment>
<dbReference type="Gene3D" id="1.10.443.20">
    <property type="entry name" value="Centromere DNA-binding protein complex CBF3 subunit, domain 2"/>
    <property type="match status" value="1"/>
</dbReference>
<dbReference type="InterPro" id="IPR031872">
    <property type="entry name" value="NDC10_II"/>
</dbReference>
<reference evidence="2" key="1">
    <citation type="submission" date="2022-11" db="EMBL/GenBank/DDBJ databases">
        <authorList>
            <person name="Petersen C."/>
        </authorList>
    </citation>
    <scope>NUCLEOTIDE SEQUENCE</scope>
    <source>
        <strain evidence="2">IBT 22155</strain>
    </source>
</reference>
<gene>
    <name evidence="2" type="ORF">N7515_001370</name>
</gene>
<dbReference type="GO" id="GO:0003677">
    <property type="term" value="F:DNA binding"/>
    <property type="evidence" value="ECO:0007669"/>
    <property type="project" value="InterPro"/>
</dbReference>
<feature type="domain" description="Ndc10" evidence="1">
    <location>
        <begin position="196"/>
        <end position="510"/>
    </location>
</feature>
<evidence type="ECO:0000313" key="2">
    <source>
        <dbReference type="EMBL" id="KAJ5142583.1"/>
    </source>
</evidence>
<dbReference type="AlphaFoldDB" id="A0A9W9HBF0"/>
<dbReference type="RefSeq" id="XP_056524227.1">
    <property type="nucleotide sequence ID" value="XM_056662114.1"/>
</dbReference>
<evidence type="ECO:0000259" key="1">
    <source>
        <dbReference type="Pfam" id="PF16787"/>
    </source>
</evidence>
<proteinExistence type="predicted"/>
<dbReference type="EMBL" id="JAPQKL010000002">
    <property type="protein sequence ID" value="KAJ5142583.1"/>
    <property type="molecule type" value="Genomic_DNA"/>
</dbReference>
<dbReference type="InterPro" id="IPR038279">
    <property type="entry name" value="Ndc10_dom2_sf"/>
</dbReference>
<dbReference type="OrthoDB" id="4325529at2759"/>
<keyword evidence="3" id="KW-1185">Reference proteome</keyword>